<dbReference type="EMBL" id="BGZK01000094">
    <property type="protein sequence ID" value="GBP18196.1"/>
    <property type="molecule type" value="Genomic_DNA"/>
</dbReference>
<reference evidence="2 3" key="1">
    <citation type="journal article" date="2019" name="Commun. Biol.">
        <title>The bagworm genome reveals a unique fibroin gene that provides high tensile strength.</title>
        <authorList>
            <person name="Kono N."/>
            <person name="Nakamura H."/>
            <person name="Ohtoshi R."/>
            <person name="Tomita M."/>
            <person name="Numata K."/>
            <person name="Arakawa K."/>
        </authorList>
    </citation>
    <scope>NUCLEOTIDE SEQUENCE [LARGE SCALE GENOMIC DNA]</scope>
</reference>
<dbReference type="AlphaFoldDB" id="A0A4C1TX12"/>
<keyword evidence="3" id="KW-1185">Reference proteome</keyword>
<feature type="region of interest" description="Disordered" evidence="1">
    <location>
        <begin position="1"/>
        <end position="39"/>
    </location>
</feature>
<gene>
    <name evidence="2" type="ORF">EVAR_9038_1</name>
</gene>
<name>A0A4C1TX12_EUMVA</name>
<organism evidence="2 3">
    <name type="scientific">Eumeta variegata</name>
    <name type="common">Bagworm moth</name>
    <name type="synonym">Eumeta japonica</name>
    <dbReference type="NCBI Taxonomy" id="151549"/>
    <lineage>
        <taxon>Eukaryota</taxon>
        <taxon>Metazoa</taxon>
        <taxon>Ecdysozoa</taxon>
        <taxon>Arthropoda</taxon>
        <taxon>Hexapoda</taxon>
        <taxon>Insecta</taxon>
        <taxon>Pterygota</taxon>
        <taxon>Neoptera</taxon>
        <taxon>Endopterygota</taxon>
        <taxon>Lepidoptera</taxon>
        <taxon>Glossata</taxon>
        <taxon>Ditrysia</taxon>
        <taxon>Tineoidea</taxon>
        <taxon>Psychidae</taxon>
        <taxon>Oiketicinae</taxon>
        <taxon>Eumeta</taxon>
    </lineage>
</organism>
<proteinExistence type="predicted"/>
<evidence type="ECO:0000313" key="2">
    <source>
        <dbReference type="EMBL" id="GBP18196.1"/>
    </source>
</evidence>
<protein>
    <submittedName>
        <fullName evidence="2">Uncharacterized protein</fullName>
    </submittedName>
</protein>
<dbReference type="Proteomes" id="UP000299102">
    <property type="component" value="Unassembled WGS sequence"/>
</dbReference>
<accession>A0A4C1TX12</accession>
<evidence type="ECO:0000256" key="1">
    <source>
        <dbReference type="SAM" id="MobiDB-lite"/>
    </source>
</evidence>
<feature type="compositionally biased region" description="Gly residues" evidence="1">
    <location>
        <begin position="7"/>
        <end position="19"/>
    </location>
</feature>
<sequence>MRAGAASGRGGAPAAGGGVRPLPAPPPPHHAPLNQQDRRNDVCLFRAARALETRRPPAYVTKANPTINPFYQFCGCLPIRPPSRMRRRRAGGRVTAINRTLRRALRYATVLSNTKLYLNLK</sequence>
<evidence type="ECO:0000313" key="3">
    <source>
        <dbReference type="Proteomes" id="UP000299102"/>
    </source>
</evidence>
<comment type="caution">
    <text evidence="2">The sequence shown here is derived from an EMBL/GenBank/DDBJ whole genome shotgun (WGS) entry which is preliminary data.</text>
</comment>